<dbReference type="SUPFAM" id="SSF53335">
    <property type="entry name" value="S-adenosyl-L-methionine-dependent methyltransferases"/>
    <property type="match status" value="1"/>
</dbReference>
<dbReference type="AlphaFoldDB" id="A0A380ZVC6"/>
<protein>
    <submittedName>
        <fullName evidence="3">16S rRNA m(2)G966-methyltransferase</fullName>
    </submittedName>
</protein>
<gene>
    <name evidence="3" type="ORF">NCTC11661_02101</name>
</gene>
<organism evidence="3 4">
    <name type="scientific">Bergeyella zoohelcum</name>
    <dbReference type="NCBI Taxonomy" id="1015"/>
    <lineage>
        <taxon>Bacteria</taxon>
        <taxon>Pseudomonadati</taxon>
        <taxon>Bacteroidota</taxon>
        <taxon>Flavobacteriia</taxon>
        <taxon>Flavobacteriales</taxon>
        <taxon>Weeksellaceae</taxon>
        <taxon>Bergeyella</taxon>
    </lineage>
</organism>
<dbReference type="InterPro" id="IPR054168">
    <property type="entry name" value="PG_1098_Fer"/>
</dbReference>
<dbReference type="Proteomes" id="UP000255515">
    <property type="component" value="Unassembled WGS sequence"/>
</dbReference>
<dbReference type="GO" id="GO:0008168">
    <property type="term" value="F:methyltransferase activity"/>
    <property type="evidence" value="ECO:0007669"/>
    <property type="project" value="UniProtKB-KW"/>
</dbReference>
<accession>A0A380ZVC6</accession>
<feature type="domain" description="PG-1098 ferredoxin-like" evidence="2">
    <location>
        <begin position="290"/>
        <end position="333"/>
    </location>
</feature>
<dbReference type="EMBL" id="UFTJ01000003">
    <property type="protein sequence ID" value="SUV52954.1"/>
    <property type="molecule type" value="Genomic_DNA"/>
</dbReference>
<dbReference type="CDD" id="cd02440">
    <property type="entry name" value="AdoMet_MTases"/>
    <property type="match status" value="1"/>
</dbReference>
<dbReference type="Pfam" id="PF18096">
    <property type="entry name" value="Thump_like"/>
    <property type="match status" value="1"/>
</dbReference>
<dbReference type="Pfam" id="PF22013">
    <property type="entry name" value="PG_1098_Fer"/>
    <property type="match status" value="1"/>
</dbReference>
<dbReference type="InterPro" id="IPR041497">
    <property type="entry name" value="Thump-like"/>
</dbReference>
<evidence type="ECO:0000259" key="2">
    <source>
        <dbReference type="Pfam" id="PF22013"/>
    </source>
</evidence>
<proteinExistence type="predicted"/>
<dbReference type="Gene3D" id="1.10.10.1110">
    <property type="entry name" value="Methyltransferase PG1098, N-terminal domain"/>
    <property type="match status" value="1"/>
</dbReference>
<dbReference type="Pfam" id="PF03602">
    <property type="entry name" value="Cons_hypoth95"/>
    <property type="match status" value="1"/>
</dbReference>
<dbReference type="GO" id="GO:0032259">
    <property type="term" value="P:methylation"/>
    <property type="evidence" value="ECO:0007669"/>
    <property type="project" value="UniProtKB-KW"/>
</dbReference>
<dbReference type="Gene3D" id="3.40.50.150">
    <property type="entry name" value="Vaccinia Virus protein VP39"/>
    <property type="match status" value="1"/>
</dbReference>
<reference evidence="3 4" key="1">
    <citation type="submission" date="2018-06" db="EMBL/GenBank/DDBJ databases">
        <authorList>
            <consortium name="Pathogen Informatics"/>
            <person name="Doyle S."/>
        </authorList>
    </citation>
    <scope>NUCLEOTIDE SEQUENCE [LARGE SCALE GENOMIC DNA]</scope>
    <source>
        <strain evidence="3 4">NCTC11661</strain>
    </source>
</reference>
<name>A0A380ZVC6_9FLAO</name>
<evidence type="ECO:0000313" key="3">
    <source>
        <dbReference type="EMBL" id="SUV52954.1"/>
    </source>
</evidence>
<keyword evidence="3" id="KW-0808">Transferase</keyword>
<keyword evidence="3" id="KW-0489">Methyltransferase</keyword>
<dbReference type="InterPro" id="IPR029063">
    <property type="entry name" value="SAM-dependent_MTases_sf"/>
</dbReference>
<sequence>MEIKHHLNTLNKHILLPEIQQFIKANLSSDLHGLLLKKSPFAEVTMQEIVQQIKGLRVAEKKFPSLIKENILFPPSLNLEQTSSEITAQYKAQWLKGKSVIDLTSGFGIDAYFISQNFEEVTLVEQNTELMELVAHNWKILKKKATFVNENLTDFLAKNQHTFDLIYLDPARRDLQKRKVFLLEDLSPNLIEIQQLLLNIGKKIVVKLSPFIDLYYLINTLPYLSEVHIVAWKNEVKEIIVVLEKSKKEELASQNPKIISVNLESGEPILNALWSEIQNAEGEYSSVKKYLYLPNTALLKAQALPFLSKKLGLKKLHPNTQLLTSNEKINDFPGRILRVNTIKSQELKKNDKYNIISKNHPLTPEQIKKKYKLQDGGEKYLIFTQCIEGKLILVSE</sequence>
<evidence type="ECO:0000259" key="1">
    <source>
        <dbReference type="Pfam" id="PF18096"/>
    </source>
</evidence>
<dbReference type="PANTHER" id="PTHR14741:SF32">
    <property type="entry name" value="TRIMETHYLGUANOSINE SYNTHASE"/>
    <property type="match status" value="1"/>
</dbReference>
<dbReference type="PANTHER" id="PTHR14741">
    <property type="entry name" value="S-ADENOSYLMETHIONINE-DEPENDENT METHYLTRANSFERASE RELATED"/>
    <property type="match status" value="1"/>
</dbReference>
<feature type="domain" description="THUMP-like" evidence="1">
    <location>
        <begin position="338"/>
        <end position="389"/>
    </location>
</feature>
<evidence type="ECO:0000313" key="4">
    <source>
        <dbReference type="Proteomes" id="UP000255515"/>
    </source>
</evidence>